<gene>
    <name evidence="1" type="ORF">SAMN05660282_01666</name>
</gene>
<evidence type="ECO:0000313" key="1">
    <source>
        <dbReference type="EMBL" id="SFG69563.1"/>
    </source>
</evidence>
<evidence type="ECO:0000313" key="2">
    <source>
        <dbReference type="Proteomes" id="UP000199065"/>
    </source>
</evidence>
<protein>
    <submittedName>
        <fullName evidence="1">Uncharacterized protein</fullName>
    </submittedName>
</protein>
<sequence>MFLVGGLVGEAVGRIPHSVLAPLPGQLRIPRHLSCAPATPARPCLAPRCSNSDRAESYKSPWLDMLTSVLSSQDKESLR</sequence>
<proteinExistence type="predicted"/>
<name>A0A1I2TXR2_9CORY</name>
<accession>A0A1I2TXR2</accession>
<dbReference type="AlphaFoldDB" id="A0A1I2TXR2"/>
<dbReference type="Proteomes" id="UP000199065">
    <property type="component" value="Unassembled WGS sequence"/>
</dbReference>
<keyword evidence="2" id="KW-1185">Reference proteome</keyword>
<reference evidence="1 2" key="1">
    <citation type="submission" date="2016-10" db="EMBL/GenBank/DDBJ databases">
        <authorList>
            <person name="de Groot N.N."/>
        </authorList>
    </citation>
    <scope>NUCLEOTIDE SEQUENCE [LARGE SCALE GENOMIC DNA]</scope>
    <source>
        <strain>J11</strain>
        <strain evidence="2">PG 39</strain>
    </source>
</reference>
<dbReference type="STRING" id="185761.SAMN05660282_01666"/>
<dbReference type="EMBL" id="FOPJ01000010">
    <property type="protein sequence ID" value="SFG69563.1"/>
    <property type="molecule type" value="Genomic_DNA"/>
</dbReference>
<organism evidence="1 2">
    <name type="scientific">Corynebacterium spheniscorum</name>
    <dbReference type="NCBI Taxonomy" id="185761"/>
    <lineage>
        <taxon>Bacteria</taxon>
        <taxon>Bacillati</taxon>
        <taxon>Actinomycetota</taxon>
        <taxon>Actinomycetes</taxon>
        <taxon>Mycobacteriales</taxon>
        <taxon>Corynebacteriaceae</taxon>
        <taxon>Corynebacterium</taxon>
    </lineage>
</organism>